<dbReference type="Gene3D" id="1.10.10.10">
    <property type="entry name" value="Winged helix-like DNA-binding domain superfamily/Winged helix DNA-binding domain"/>
    <property type="match status" value="1"/>
</dbReference>
<dbReference type="SUPFAM" id="SSF63520">
    <property type="entry name" value="PTS-regulatory domain, PRD"/>
    <property type="match status" value="2"/>
</dbReference>
<dbReference type="Proteomes" id="UP000287969">
    <property type="component" value="Chromosome"/>
</dbReference>
<dbReference type="SUPFAM" id="SSF46785">
    <property type="entry name" value="Winged helix' DNA-binding domain"/>
    <property type="match status" value="1"/>
</dbReference>
<dbReference type="PANTHER" id="PTHR30185:SF12">
    <property type="entry name" value="TRANSCRIPTIONAL REGULATOR MANR"/>
    <property type="match status" value="1"/>
</dbReference>
<dbReference type="KEGG" id="spoa:EQM13_02215"/>
<dbReference type="InterPro" id="IPR036388">
    <property type="entry name" value="WH-like_DNA-bd_sf"/>
</dbReference>
<dbReference type="InterPro" id="IPR011608">
    <property type="entry name" value="PRD"/>
</dbReference>
<gene>
    <name evidence="3" type="ORF">EQM13_02215</name>
</gene>
<dbReference type="InterPro" id="IPR050661">
    <property type="entry name" value="BglG_antiterminators"/>
</dbReference>
<dbReference type="InterPro" id="IPR013199">
    <property type="entry name" value="HTH_Mga_DNA-bd_dom"/>
</dbReference>
<dbReference type="InterPro" id="IPR036634">
    <property type="entry name" value="PRD_sf"/>
</dbReference>
<dbReference type="RefSeq" id="WP_128751836.1">
    <property type="nucleotide sequence ID" value="NZ_CP035282.1"/>
</dbReference>
<dbReference type="Gene3D" id="1.10.1790.10">
    <property type="entry name" value="PRD domain"/>
    <property type="match status" value="2"/>
</dbReference>
<dbReference type="GO" id="GO:0006355">
    <property type="term" value="P:regulation of DNA-templated transcription"/>
    <property type="evidence" value="ECO:0007669"/>
    <property type="project" value="InterPro"/>
</dbReference>
<dbReference type="PROSITE" id="PS51372">
    <property type="entry name" value="PRD_2"/>
    <property type="match status" value="2"/>
</dbReference>
<proteinExistence type="predicted"/>
<reference evidence="4" key="1">
    <citation type="submission" date="2019-01" db="EMBL/GenBank/DDBJ databases">
        <title>Draft genomes of a novel of Sporanaerobacter strains.</title>
        <authorList>
            <person name="Ma S."/>
        </authorList>
    </citation>
    <scope>NUCLEOTIDE SEQUENCE [LARGE SCALE GENOMIC DNA]</scope>
    <source>
        <strain evidence="4">NJN-17</strain>
    </source>
</reference>
<dbReference type="EMBL" id="CP035282">
    <property type="protein sequence ID" value="QAT60468.1"/>
    <property type="molecule type" value="Genomic_DNA"/>
</dbReference>
<evidence type="ECO:0000256" key="1">
    <source>
        <dbReference type="ARBA" id="ARBA00022737"/>
    </source>
</evidence>
<name>A0A410Q9A8_9FIRM</name>
<evidence type="ECO:0000313" key="4">
    <source>
        <dbReference type="Proteomes" id="UP000287969"/>
    </source>
</evidence>
<protein>
    <submittedName>
        <fullName evidence="3">Transcription antiterminator</fullName>
    </submittedName>
</protein>
<feature type="domain" description="PRD" evidence="2">
    <location>
        <begin position="179"/>
        <end position="283"/>
    </location>
</feature>
<evidence type="ECO:0000313" key="3">
    <source>
        <dbReference type="EMBL" id="QAT60468.1"/>
    </source>
</evidence>
<dbReference type="AlphaFoldDB" id="A0A410Q9A8"/>
<evidence type="ECO:0000259" key="2">
    <source>
        <dbReference type="PROSITE" id="PS51372"/>
    </source>
</evidence>
<keyword evidence="4" id="KW-1185">Reference proteome</keyword>
<sequence>MEENKKRLLAHLLKTNDWVTSDELSILLSVSTRTVRNYIKQLNTTYKGYELIFSSSRGYKINKKNYYLILNNNDKYNTVETPQQRINFIRNKLITHPKGYNLFVLSSDLFVSEETILADINSLQAFFKNFSIVIKKNNSMDFYLSGLERDKRKMIRYIVNNESSENFTPTKALAMFSMELNSTEYNNIRNSIHKILNKNNLFVNDYALNNITLHLIVMVQRIRQGLNIAEDIQMEKIQNTKEAKVADEIKKYLNNSYGITMNESEFYYLTLTISSYTSEINYSLVNSHNIQDFIEGKYIDIAKQAIEKVKEVFSFDIFDDEFLPKFTIHIRNLMIRTYNGMYTKNPLTAKIKEAYPLIYEIAVFIALELQRYEDVYISEDEIAFIAIHIGAEIEKNNSFNKKVTAVFVYLDYYDTHLKAYNKIRKIFENSLEIINMVSINNFCLKEIKTDMIISCVPIISDDDNVIVVSPFISDEDVSNINSKLTMIKRAKKQKKLRGI</sequence>
<dbReference type="OrthoDB" id="3710983at2"/>
<dbReference type="Pfam" id="PF08280">
    <property type="entry name" value="HTH_Mga"/>
    <property type="match status" value="1"/>
</dbReference>
<dbReference type="PANTHER" id="PTHR30185">
    <property type="entry name" value="CRYPTIC BETA-GLUCOSIDE BGL OPERON ANTITERMINATOR"/>
    <property type="match status" value="1"/>
</dbReference>
<dbReference type="InterPro" id="IPR036390">
    <property type="entry name" value="WH_DNA-bd_sf"/>
</dbReference>
<feature type="domain" description="PRD" evidence="2">
    <location>
        <begin position="293"/>
        <end position="399"/>
    </location>
</feature>
<dbReference type="Pfam" id="PF00874">
    <property type="entry name" value="PRD"/>
    <property type="match status" value="2"/>
</dbReference>
<accession>A0A410Q9A8</accession>
<keyword evidence="1" id="KW-0677">Repeat</keyword>
<organism evidence="3 4">
    <name type="scientific">Acidilutibacter cellobiosedens</name>
    <dbReference type="NCBI Taxonomy" id="2507161"/>
    <lineage>
        <taxon>Bacteria</taxon>
        <taxon>Bacillati</taxon>
        <taxon>Bacillota</taxon>
        <taxon>Tissierellia</taxon>
        <taxon>Tissierellales</taxon>
        <taxon>Acidilutibacteraceae</taxon>
        <taxon>Acidilutibacter</taxon>
    </lineage>
</organism>